<comment type="function">
    <text evidence="5">Decapping enzyme for NAD-capped RNAs: specifically hydrolyzes the nicotinamide adenine dinucleotide (NAD) cap from a subset of RNAs by removing the entire NAD moiety from the 5'-end of an NAD-capped RNA. The NAD-cap is present at the 5'-end of some RNAs and snoRNAs. In contrast to the canonical 5'-end N7 methylguanosine (m7G) cap, the NAD cap promotes mRNA decay. Also acts as a non-canonical decapping enzyme that removes the entire cap structure of m7G capped or incompletely capped RNAs. Has decapping activity toward incomplete 5'-end m7G cap mRNAs such as unmethylated 5'-end-capped RNA (cap0), while it has no activity toward 2'-O-ribose methylated m7G cap (cap1). Also possesses RNA 5'-pyrophosphohydrolase activity by hydrolyzing the 5'-end triphosphate to release pyrophosphates. Stimulates exoribonuclease activity of Rat1, allowing it to degrade RNAs with stable secondary structure more effectively.</text>
</comment>
<evidence type="ECO:0000259" key="9">
    <source>
        <dbReference type="Pfam" id="PF08652"/>
    </source>
</evidence>
<feature type="domain" description="RAI1-like" evidence="9">
    <location>
        <begin position="23"/>
        <end position="362"/>
    </location>
</feature>
<comment type="caution">
    <text evidence="10">The sequence shown here is derived from an EMBL/GenBank/DDBJ whole genome shotgun (WGS) entry which is preliminary data.</text>
</comment>
<organism evidence="10 11">
    <name type="scientific">Knufia fluminis</name>
    <dbReference type="NCBI Taxonomy" id="191047"/>
    <lineage>
        <taxon>Eukaryota</taxon>
        <taxon>Fungi</taxon>
        <taxon>Dikarya</taxon>
        <taxon>Ascomycota</taxon>
        <taxon>Pezizomycotina</taxon>
        <taxon>Eurotiomycetes</taxon>
        <taxon>Chaetothyriomycetidae</taxon>
        <taxon>Chaetothyriales</taxon>
        <taxon>Trichomeriaceae</taxon>
        <taxon>Knufia</taxon>
    </lineage>
</organism>
<feature type="region of interest" description="Disordered" evidence="8">
    <location>
        <begin position="380"/>
        <end position="401"/>
    </location>
</feature>
<dbReference type="Pfam" id="PF08652">
    <property type="entry name" value="RAI1"/>
    <property type="match status" value="1"/>
</dbReference>
<dbReference type="EMBL" id="JAKLMC020000008">
    <property type="protein sequence ID" value="KAK5954385.1"/>
    <property type="molecule type" value="Genomic_DNA"/>
</dbReference>
<evidence type="ECO:0000256" key="6">
    <source>
        <dbReference type="ARBA" id="ARBA00048124"/>
    </source>
</evidence>
<comment type="catalytic activity">
    <reaction evidence="3">
        <text>a 5'-end (N(7)-methyl 5'-triphosphoguanosine)-ribonucleoside-ribonucleotide in mRNA + H2O = a (N(7)-methyl 5'-triphosphoguanosine)-nucleoside + a 5'-end phospho-ribonucleoside in mRNA + H(+)</text>
        <dbReference type="Rhea" id="RHEA:66928"/>
        <dbReference type="Rhea" id="RHEA-COMP:15692"/>
        <dbReference type="Rhea" id="RHEA-COMP:17313"/>
        <dbReference type="ChEBI" id="CHEBI:15377"/>
        <dbReference type="ChEBI" id="CHEBI:15378"/>
        <dbReference type="ChEBI" id="CHEBI:138282"/>
        <dbReference type="ChEBI" id="CHEBI:172876"/>
        <dbReference type="ChEBI" id="CHEBI:172877"/>
    </reaction>
    <physiologicalReaction direction="left-to-right" evidence="3">
        <dbReference type="Rhea" id="RHEA:66929"/>
    </physiologicalReaction>
</comment>
<dbReference type="GO" id="GO:0000166">
    <property type="term" value="F:nucleotide binding"/>
    <property type="evidence" value="ECO:0007669"/>
    <property type="project" value="UniProtKB-KW"/>
</dbReference>
<keyword evidence="7" id="KW-0479">Metal-binding</keyword>
<dbReference type="EC" id="3.6.1.-" evidence="7"/>
<sequence>MAQPQAFPIHPISQFGKADAAVRRPREIAYFSFDEEHRYRQDDSSMRYYYPPTLPADLSKGFDSFRQLDDTGDDHLDGLLQALIHHEGGKRAKLETDFVTWRGMLTKIMIVPFSNLDSWEMNATRFQGTIFVEENHQKKLDSRQEQYSQAPVRGAMSQDLMSYWGYKFETVSLLERHWCYTERSEIEARNAAQVSNYAQYCSIVRTGFGKSKIVIGGEVDAVFDTKPPEPGARINWVELKTTAELVNEKEVNKYERKLLKFWAQSFLLGVPKIIVGFRDQQGWLHRLEELETQSIPGKMLKTGRRAWDGQTCINFASAFLEWLKMTIDADGVWKIRKREKSPVLEVFKVEESGTGNILSDAFLEWRTSILPRVLAAQQAQAENEVKPETRVPNSDAHNEPP</sequence>
<reference evidence="10 11" key="1">
    <citation type="submission" date="2022-12" db="EMBL/GenBank/DDBJ databases">
        <title>Genomic features and morphological characterization of a novel Knufia sp. strain isolated from spacecraft assembly facility.</title>
        <authorList>
            <person name="Teixeira M."/>
            <person name="Chander A.M."/>
            <person name="Stajich J.E."/>
            <person name="Venkateswaran K."/>
        </authorList>
    </citation>
    <scope>NUCLEOTIDE SEQUENCE [LARGE SCALE GENOMIC DNA]</scope>
    <source>
        <strain evidence="10 11">FJI-L2-BK-P2</strain>
    </source>
</reference>
<dbReference type="GO" id="GO:0005634">
    <property type="term" value="C:nucleus"/>
    <property type="evidence" value="ECO:0007669"/>
    <property type="project" value="UniProtKB-SubCell"/>
</dbReference>
<dbReference type="InterPro" id="IPR039039">
    <property type="entry name" value="RAI1-like_fam"/>
</dbReference>
<dbReference type="GO" id="GO:0000956">
    <property type="term" value="P:nuclear-transcribed mRNA catabolic process"/>
    <property type="evidence" value="ECO:0007669"/>
    <property type="project" value="TreeGrafter"/>
</dbReference>
<evidence type="ECO:0000256" key="8">
    <source>
        <dbReference type="SAM" id="MobiDB-lite"/>
    </source>
</evidence>
<evidence type="ECO:0000256" key="3">
    <source>
        <dbReference type="ARBA" id="ARBA00044676"/>
    </source>
</evidence>
<comment type="subcellular location">
    <subcellularLocation>
        <location evidence="7">Nucleus</location>
    </subcellularLocation>
</comment>
<evidence type="ECO:0000313" key="11">
    <source>
        <dbReference type="Proteomes" id="UP001316803"/>
    </source>
</evidence>
<comment type="similarity">
    <text evidence="2 7">Belongs to the DXO/Dom3Z family.</text>
</comment>
<evidence type="ECO:0000256" key="2">
    <source>
        <dbReference type="ARBA" id="ARBA00006562"/>
    </source>
</evidence>
<keyword evidence="11" id="KW-1185">Reference proteome</keyword>
<keyword evidence="7" id="KW-0547">Nucleotide-binding</keyword>
<dbReference type="InterPro" id="IPR013961">
    <property type="entry name" value="RAI1"/>
</dbReference>
<dbReference type="GO" id="GO:0110155">
    <property type="term" value="P:NAD-cap decapping"/>
    <property type="evidence" value="ECO:0007669"/>
    <property type="project" value="TreeGrafter"/>
</dbReference>
<dbReference type="GO" id="GO:0046872">
    <property type="term" value="F:metal ion binding"/>
    <property type="evidence" value="ECO:0007669"/>
    <property type="project" value="UniProtKB-KW"/>
</dbReference>
<dbReference type="GO" id="GO:0034353">
    <property type="term" value="F:mRNA 5'-diphosphatase activity"/>
    <property type="evidence" value="ECO:0007669"/>
    <property type="project" value="TreeGrafter"/>
</dbReference>
<evidence type="ECO:0000256" key="5">
    <source>
        <dbReference type="ARBA" id="ARBA00046211"/>
    </source>
</evidence>
<dbReference type="PANTHER" id="PTHR12395">
    <property type="entry name" value="DOM-3 RELATED"/>
    <property type="match status" value="1"/>
</dbReference>
<evidence type="ECO:0000256" key="4">
    <source>
        <dbReference type="ARBA" id="ARBA00044692"/>
    </source>
</evidence>
<dbReference type="GO" id="GO:0003723">
    <property type="term" value="F:RNA binding"/>
    <property type="evidence" value="ECO:0007669"/>
    <property type="project" value="UniProtKB-KW"/>
</dbReference>
<keyword evidence="7" id="KW-0539">Nucleus</keyword>
<evidence type="ECO:0000313" key="10">
    <source>
        <dbReference type="EMBL" id="KAK5954385.1"/>
    </source>
</evidence>
<protein>
    <recommendedName>
        <fullName evidence="7">Decapping nuclease</fullName>
        <ecNumber evidence="7">3.6.1.-</ecNumber>
    </recommendedName>
</protein>
<keyword evidence="7" id="KW-0694">RNA-binding</keyword>
<gene>
    <name evidence="10" type="primary">RAI1</name>
    <name evidence="10" type="ORF">OHC33_004107</name>
</gene>
<dbReference type="AlphaFoldDB" id="A0AAN8EHV1"/>
<proteinExistence type="inferred from homology"/>
<evidence type="ECO:0000256" key="7">
    <source>
        <dbReference type="RuleBase" id="RU367113"/>
    </source>
</evidence>
<comment type="cofactor">
    <cofactor evidence="1 7">
        <name>a divalent metal cation</name>
        <dbReference type="ChEBI" id="CHEBI:60240"/>
    </cofactor>
</comment>
<keyword evidence="10" id="KW-0255">Endonuclease</keyword>
<dbReference type="PANTHER" id="PTHR12395:SF9">
    <property type="entry name" value="DECAPPING AND EXORIBONUCLEASE PROTEIN"/>
    <property type="match status" value="1"/>
</dbReference>
<dbReference type="GO" id="GO:0004519">
    <property type="term" value="F:endonuclease activity"/>
    <property type="evidence" value="ECO:0007669"/>
    <property type="project" value="UniProtKB-KW"/>
</dbReference>
<keyword evidence="7" id="KW-0540">Nuclease</keyword>
<dbReference type="GO" id="GO:0005829">
    <property type="term" value="C:cytosol"/>
    <property type="evidence" value="ECO:0007669"/>
    <property type="project" value="TreeGrafter"/>
</dbReference>
<evidence type="ECO:0000256" key="1">
    <source>
        <dbReference type="ARBA" id="ARBA00001968"/>
    </source>
</evidence>
<keyword evidence="7" id="KW-0378">Hydrolase</keyword>
<comment type="catalytic activity">
    <reaction evidence="4">
        <text>a 5'-end triphospho-ribonucleoside in mRNA + H2O = a 5'-end phospho-ribonucleoside in mRNA + diphosphate + H(+)</text>
        <dbReference type="Rhea" id="RHEA:78683"/>
        <dbReference type="Rhea" id="RHEA-COMP:15692"/>
        <dbReference type="Rhea" id="RHEA-COMP:17164"/>
        <dbReference type="ChEBI" id="CHEBI:15377"/>
        <dbReference type="ChEBI" id="CHEBI:15378"/>
        <dbReference type="ChEBI" id="CHEBI:33019"/>
        <dbReference type="ChEBI" id="CHEBI:138282"/>
        <dbReference type="ChEBI" id="CHEBI:167618"/>
    </reaction>
    <physiologicalReaction direction="left-to-right" evidence="4">
        <dbReference type="Rhea" id="RHEA:78684"/>
    </physiologicalReaction>
</comment>
<accession>A0AAN8EHV1</accession>
<name>A0AAN8EHV1_9EURO</name>
<comment type="catalytic activity">
    <reaction evidence="6">
        <text>a 5'-end NAD(+)-phospho-ribonucleoside in mRNA + H2O = a 5'-end phospho-ribonucleoside in mRNA + NAD(+) + H(+)</text>
        <dbReference type="Rhea" id="RHEA:60880"/>
        <dbReference type="Rhea" id="RHEA-COMP:15692"/>
        <dbReference type="Rhea" id="RHEA-COMP:15698"/>
        <dbReference type="ChEBI" id="CHEBI:15377"/>
        <dbReference type="ChEBI" id="CHEBI:15378"/>
        <dbReference type="ChEBI" id="CHEBI:57540"/>
        <dbReference type="ChEBI" id="CHEBI:138282"/>
        <dbReference type="ChEBI" id="CHEBI:144029"/>
    </reaction>
    <physiologicalReaction direction="left-to-right" evidence="6">
        <dbReference type="Rhea" id="RHEA:60881"/>
    </physiologicalReaction>
</comment>
<dbReference type="Proteomes" id="UP001316803">
    <property type="component" value="Unassembled WGS sequence"/>
</dbReference>